<dbReference type="InterPro" id="IPR036322">
    <property type="entry name" value="WD40_repeat_dom_sf"/>
</dbReference>
<accession>A0A5J4YSL5</accession>
<dbReference type="InterPro" id="IPR015943">
    <property type="entry name" value="WD40/YVTN_repeat-like_dom_sf"/>
</dbReference>
<keyword evidence="6" id="KW-1185">Reference proteome</keyword>
<dbReference type="PANTHER" id="PTHR14221">
    <property type="entry name" value="WD REPEAT DOMAIN 44"/>
    <property type="match status" value="1"/>
</dbReference>
<feature type="compositionally biased region" description="Basic and acidic residues" evidence="4">
    <location>
        <begin position="176"/>
        <end position="186"/>
    </location>
</feature>
<dbReference type="Proteomes" id="UP000324585">
    <property type="component" value="Unassembled WGS sequence"/>
</dbReference>
<feature type="region of interest" description="Disordered" evidence="4">
    <location>
        <begin position="1"/>
        <end position="24"/>
    </location>
</feature>
<dbReference type="OrthoDB" id="5832at2759"/>
<dbReference type="PROSITE" id="PS50082">
    <property type="entry name" value="WD_REPEATS_2"/>
    <property type="match status" value="3"/>
</dbReference>
<sequence>MEDSAERPRPPSPSPLTDQSGNTQKVRLSFAVRSLENGSVADALQQDDAGSKEYATPVVGAEMGSETEVETMAMAFMEDETESDEFFDAPEEDQFYDMRGSVAVPLPPGDGTALRQQFGSRDNSSDTKSRKAYDLKEHLRSLDTASESDVEITYVDDEKAVTFAVAPEAFQSRDTSLGREASDSGEHSGTGRRTSTGRLEKQYDIGEQIDVVAKGKGIVMFNNLRRLQIFSAHIGSIYCMAFSVDGSFLATAGQDGNVCIWGTGSLANRMRPIKGFGSMGSASDEDTNLPLSDSTIGGVEFLRETPYRRLRAHKADILSLSWSEHNFLISGSADRTARLWHPSSSKCLRKFVHPDMVTAVQFHPHDENVFVSGCVDGVVRLWSIPGQKLLSEQAVRGIISTLRVRPDGASAVVGTCDGLVYFFKLFNPETTQWRLKLYFQLDVRSKSSIGKGGTKIVGVEYLNEDTFVVNRDDGSLRLYTGQDKALRARFEASGHSGDTDITLSVSPVGQYVLSGDARSSSVLYIWDCLKDEQSSMFAAAMPDAVERASGEAGRNPVKGMVSGRVKAYESFVAFQTKGKKQHSITAATFAPHVDISRVGQHRSKGLFILVANVEGFISVFENMP</sequence>
<organism evidence="5 6">
    <name type="scientific">Porphyridium purpureum</name>
    <name type="common">Red alga</name>
    <name type="synonym">Porphyridium cruentum</name>
    <dbReference type="NCBI Taxonomy" id="35688"/>
    <lineage>
        <taxon>Eukaryota</taxon>
        <taxon>Rhodophyta</taxon>
        <taxon>Bangiophyceae</taxon>
        <taxon>Porphyridiales</taxon>
        <taxon>Porphyridiaceae</taxon>
        <taxon>Porphyridium</taxon>
    </lineage>
</organism>
<dbReference type="AlphaFoldDB" id="A0A5J4YSL5"/>
<feature type="repeat" description="WD" evidence="3">
    <location>
        <begin position="230"/>
        <end position="261"/>
    </location>
</feature>
<evidence type="ECO:0000256" key="3">
    <source>
        <dbReference type="PROSITE-ProRule" id="PRU00221"/>
    </source>
</evidence>
<evidence type="ECO:0000256" key="2">
    <source>
        <dbReference type="ARBA" id="ARBA00022737"/>
    </source>
</evidence>
<feature type="repeat" description="WD" evidence="3">
    <location>
        <begin position="310"/>
        <end position="350"/>
    </location>
</feature>
<dbReference type="InterPro" id="IPR040324">
    <property type="entry name" value="WDR44/Dgr2"/>
</dbReference>
<feature type="region of interest" description="Disordered" evidence="4">
    <location>
        <begin position="41"/>
        <end position="64"/>
    </location>
</feature>
<dbReference type="SMART" id="SM00320">
    <property type="entry name" value="WD40"/>
    <property type="match status" value="5"/>
</dbReference>
<dbReference type="EMBL" id="VRMN01000006">
    <property type="protein sequence ID" value="KAA8493694.1"/>
    <property type="molecule type" value="Genomic_DNA"/>
</dbReference>
<keyword evidence="2" id="KW-0677">Repeat</keyword>
<proteinExistence type="predicted"/>
<keyword evidence="1 3" id="KW-0853">WD repeat</keyword>
<dbReference type="InterPro" id="IPR001680">
    <property type="entry name" value="WD40_rpt"/>
</dbReference>
<evidence type="ECO:0000256" key="1">
    <source>
        <dbReference type="ARBA" id="ARBA00022574"/>
    </source>
</evidence>
<feature type="region of interest" description="Disordered" evidence="4">
    <location>
        <begin position="104"/>
        <end position="131"/>
    </location>
</feature>
<name>A0A5J4YSL5_PORPP</name>
<dbReference type="Pfam" id="PF00400">
    <property type="entry name" value="WD40"/>
    <property type="match status" value="3"/>
</dbReference>
<reference evidence="6" key="1">
    <citation type="journal article" date="2019" name="Nat. Commun.">
        <title>Expansion of phycobilisome linker gene families in mesophilic red algae.</title>
        <authorList>
            <person name="Lee J."/>
            <person name="Kim D."/>
            <person name="Bhattacharya D."/>
            <person name="Yoon H.S."/>
        </authorList>
    </citation>
    <scope>NUCLEOTIDE SEQUENCE [LARGE SCALE GENOMIC DNA]</scope>
    <source>
        <strain evidence="6">CCMP 1328</strain>
    </source>
</reference>
<gene>
    <name evidence="5" type="ORF">FVE85_4831</name>
</gene>
<dbReference type="SUPFAM" id="SSF50978">
    <property type="entry name" value="WD40 repeat-like"/>
    <property type="match status" value="1"/>
</dbReference>
<evidence type="ECO:0000256" key="4">
    <source>
        <dbReference type="SAM" id="MobiDB-lite"/>
    </source>
</evidence>
<feature type="region of interest" description="Disordered" evidence="4">
    <location>
        <begin position="172"/>
        <end position="196"/>
    </location>
</feature>
<feature type="repeat" description="WD" evidence="3">
    <location>
        <begin position="353"/>
        <end position="392"/>
    </location>
</feature>
<protein>
    <submittedName>
        <fullName evidence="5">WD repeat-containing protein 44</fullName>
    </submittedName>
</protein>
<dbReference type="Gene3D" id="2.130.10.10">
    <property type="entry name" value="YVTN repeat-like/Quinoprotein amine dehydrogenase"/>
    <property type="match status" value="1"/>
</dbReference>
<evidence type="ECO:0000313" key="5">
    <source>
        <dbReference type="EMBL" id="KAA8493694.1"/>
    </source>
</evidence>
<evidence type="ECO:0000313" key="6">
    <source>
        <dbReference type="Proteomes" id="UP000324585"/>
    </source>
</evidence>
<dbReference type="PANTHER" id="PTHR14221:SF0">
    <property type="entry name" value="WD REPEAT-CONTAINING PROTEIN 44"/>
    <property type="match status" value="1"/>
</dbReference>
<comment type="caution">
    <text evidence="5">The sequence shown here is derived from an EMBL/GenBank/DDBJ whole genome shotgun (WGS) entry which is preliminary data.</text>
</comment>
<dbReference type="PROSITE" id="PS50294">
    <property type="entry name" value="WD_REPEATS_REGION"/>
    <property type="match status" value="3"/>
</dbReference>